<dbReference type="Gene3D" id="3.40.50.2000">
    <property type="entry name" value="Glycogen Phosphorylase B"/>
    <property type="match status" value="1"/>
</dbReference>
<dbReference type="EMBL" id="WUEK01000011">
    <property type="protein sequence ID" value="MXG91308.1"/>
    <property type="molecule type" value="Genomic_DNA"/>
</dbReference>
<reference evidence="1 2" key="1">
    <citation type="submission" date="2019-12" db="EMBL/GenBank/DDBJ databases">
        <authorList>
            <person name="Kun Z."/>
        </authorList>
    </citation>
    <scope>NUCLEOTIDE SEQUENCE [LARGE SCALE GENOMIC DNA]</scope>
    <source>
        <strain evidence="1 2">YIM 123512</strain>
    </source>
</reference>
<comment type="caution">
    <text evidence="1">The sequence shown here is derived from an EMBL/GenBank/DDBJ whole genome shotgun (WGS) entry which is preliminary data.</text>
</comment>
<keyword evidence="2" id="KW-1185">Reference proteome</keyword>
<sequence length="277" mass="28568">MRAVVLASGGPDETLPVLTAASHLRRRGHDVRLGLPASALRTAVAGGHDAVAVEGFPAPTGRDVEAVRELCLGAELVVGTLSTEDVAATMAAFAGVPYAGLHLAPRPRRRGRQGEHLEALRDLLQLPRAVRPPGLAAGRAGALEVRAWDALLTPGVTGTIGFLAADPEPHGAVLVHDGGGLATAAALRAGVPSVVAAEHDRHSWGRALERAGVGVVVRQQRRSGSAALDRARALALGPGTVATARALAGWVTPPETAAARLVELLEQRVDYRASQFA</sequence>
<dbReference type="SUPFAM" id="SSF53756">
    <property type="entry name" value="UDP-Glycosyltransferase/glycogen phosphorylase"/>
    <property type="match status" value="1"/>
</dbReference>
<organism evidence="1 2">
    <name type="scientific">Nocardioides flavescens</name>
    <dbReference type="NCBI Taxonomy" id="2691959"/>
    <lineage>
        <taxon>Bacteria</taxon>
        <taxon>Bacillati</taxon>
        <taxon>Actinomycetota</taxon>
        <taxon>Actinomycetes</taxon>
        <taxon>Propionibacteriales</taxon>
        <taxon>Nocardioidaceae</taxon>
        <taxon>Nocardioides</taxon>
    </lineage>
</organism>
<dbReference type="Proteomes" id="UP000473325">
    <property type="component" value="Unassembled WGS sequence"/>
</dbReference>
<evidence type="ECO:0008006" key="3">
    <source>
        <dbReference type="Google" id="ProtNLM"/>
    </source>
</evidence>
<evidence type="ECO:0000313" key="2">
    <source>
        <dbReference type="Proteomes" id="UP000473325"/>
    </source>
</evidence>
<protein>
    <recommendedName>
        <fullName evidence="3">UDP:flavonoid glycosyltransferase YjiC, YdhE family</fullName>
    </recommendedName>
</protein>
<evidence type="ECO:0000313" key="1">
    <source>
        <dbReference type="EMBL" id="MXG91308.1"/>
    </source>
</evidence>
<name>A0A6L7EZQ9_9ACTN</name>
<accession>A0A6L7EZQ9</accession>
<dbReference type="RefSeq" id="WP_160879235.1">
    <property type="nucleotide sequence ID" value="NZ_WUEK01000011.1"/>
</dbReference>
<proteinExistence type="predicted"/>
<gene>
    <name evidence="1" type="ORF">GRQ65_17305</name>
</gene>
<dbReference type="AlphaFoldDB" id="A0A6L7EZQ9"/>